<evidence type="ECO:0000259" key="1">
    <source>
        <dbReference type="PROSITE" id="PS51186"/>
    </source>
</evidence>
<protein>
    <submittedName>
        <fullName evidence="2">GNAT family N-acetyltransferase</fullName>
    </submittedName>
</protein>
<name>A0ABX8C1D7_9ACTN</name>
<feature type="domain" description="N-acetyltransferase" evidence="1">
    <location>
        <begin position="1"/>
        <end position="142"/>
    </location>
</feature>
<dbReference type="SUPFAM" id="SSF55729">
    <property type="entry name" value="Acyl-CoA N-acyltransferases (Nat)"/>
    <property type="match status" value="1"/>
</dbReference>
<dbReference type="EMBL" id="CP074134">
    <property type="protein sequence ID" value="QUX26363.1"/>
    <property type="molecule type" value="Genomic_DNA"/>
</dbReference>
<evidence type="ECO:0000313" key="3">
    <source>
        <dbReference type="Proteomes" id="UP000676079"/>
    </source>
</evidence>
<dbReference type="InterPro" id="IPR016181">
    <property type="entry name" value="Acyl_CoA_acyltransferase"/>
</dbReference>
<dbReference type="PROSITE" id="PS51186">
    <property type="entry name" value="GNAT"/>
    <property type="match status" value="1"/>
</dbReference>
<organism evidence="2 3">
    <name type="scientific">Nocardiopsis changdeensis</name>
    <dbReference type="NCBI Taxonomy" id="2831969"/>
    <lineage>
        <taxon>Bacteria</taxon>
        <taxon>Bacillati</taxon>
        <taxon>Actinomycetota</taxon>
        <taxon>Actinomycetes</taxon>
        <taxon>Streptosporangiales</taxon>
        <taxon>Nocardiopsidaceae</taxon>
        <taxon>Nocardiopsis</taxon>
    </lineage>
</organism>
<dbReference type="Pfam" id="PF00583">
    <property type="entry name" value="Acetyltransf_1"/>
    <property type="match status" value="1"/>
</dbReference>
<sequence>MKVRPAHPGERPALAAAAARAGSAYTPDGELVLVAVDDHEQVVGWLSGTLAGAYPGPGAPCPPPHGYVQAVVVAPGARRRGYGHTLLAMFVSRARQAGVQWLFAAPDEGPGVEARAAWLASAGWEPVDDPGEAWPVMGRWTTPRPCGRHAV</sequence>
<reference evidence="3" key="1">
    <citation type="submission" date="2021-05" db="EMBL/GenBank/DDBJ databases">
        <title>Direct Submission.</title>
        <authorList>
            <person name="Li K."/>
            <person name="Gao J."/>
        </authorList>
    </citation>
    <scope>NUCLEOTIDE SEQUENCE [LARGE SCALE GENOMIC DNA]</scope>
    <source>
        <strain evidence="3">Mg02</strain>
        <plasmid evidence="3">unnamed2</plasmid>
    </source>
</reference>
<dbReference type="Proteomes" id="UP000676079">
    <property type="component" value="Plasmid unnamed2"/>
</dbReference>
<proteinExistence type="predicted"/>
<accession>A0ABX8C1D7</accession>
<dbReference type="CDD" id="cd04301">
    <property type="entry name" value="NAT_SF"/>
    <property type="match status" value="1"/>
</dbReference>
<keyword evidence="3" id="KW-1185">Reference proteome</keyword>
<gene>
    <name evidence="2" type="ORF">KGD84_32195</name>
</gene>
<dbReference type="InterPro" id="IPR000182">
    <property type="entry name" value="GNAT_dom"/>
</dbReference>
<keyword evidence="2" id="KW-0614">Plasmid</keyword>
<evidence type="ECO:0000313" key="2">
    <source>
        <dbReference type="EMBL" id="QUX26363.1"/>
    </source>
</evidence>
<dbReference type="Gene3D" id="3.40.630.30">
    <property type="match status" value="1"/>
</dbReference>
<geneLocation type="plasmid" evidence="2 3">
    <name>unnamed2</name>
</geneLocation>